<dbReference type="SMART" id="SM00173">
    <property type="entry name" value="RAS"/>
    <property type="match status" value="1"/>
</dbReference>
<dbReference type="GO" id="GO:0007165">
    <property type="term" value="P:signal transduction"/>
    <property type="evidence" value="ECO:0007669"/>
    <property type="project" value="InterPro"/>
</dbReference>
<dbReference type="InterPro" id="IPR027417">
    <property type="entry name" value="P-loop_NTPase"/>
</dbReference>
<dbReference type="GO" id="GO:0003924">
    <property type="term" value="F:GTPase activity"/>
    <property type="evidence" value="ECO:0007669"/>
    <property type="project" value="InterPro"/>
</dbReference>
<name>A0A6B2LU99_9EUKA</name>
<protein>
    <recommendedName>
        <fullName evidence="4">Small monomeric GTPase</fullName>
    </recommendedName>
</protein>
<dbReference type="Pfam" id="PF00071">
    <property type="entry name" value="Ras"/>
    <property type="match status" value="1"/>
</dbReference>
<dbReference type="PANTHER" id="PTHR24070">
    <property type="entry name" value="RAS, DI-RAS, AND RHEB FAMILY MEMBERS OF SMALL GTPASE SUPERFAMILY"/>
    <property type="match status" value="1"/>
</dbReference>
<dbReference type="InterPro" id="IPR005225">
    <property type="entry name" value="Small_GTP-bd"/>
</dbReference>
<evidence type="ECO:0000313" key="3">
    <source>
        <dbReference type="EMBL" id="NDV40505.1"/>
    </source>
</evidence>
<dbReference type="NCBIfam" id="TIGR00231">
    <property type="entry name" value="small_GTP"/>
    <property type="match status" value="1"/>
</dbReference>
<reference evidence="3" key="1">
    <citation type="journal article" date="2020" name="J. Eukaryot. Microbiol.">
        <title>De novo Sequencing, Assembly and Annotation of the Transcriptome for the Free-Living Testate Amoeba Arcella intermedia.</title>
        <authorList>
            <person name="Ribeiro G.M."/>
            <person name="Porfirio-Sousa A.L."/>
            <person name="Maurer-Alcala X.X."/>
            <person name="Katz L.A."/>
            <person name="Lahr D.J.G."/>
        </authorList>
    </citation>
    <scope>NUCLEOTIDE SEQUENCE</scope>
</reference>
<dbReference type="PRINTS" id="PR00449">
    <property type="entry name" value="RASTRNSFRMNG"/>
</dbReference>
<organism evidence="3">
    <name type="scientific">Arcella intermedia</name>
    <dbReference type="NCBI Taxonomy" id="1963864"/>
    <lineage>
        <taxon>Eukaryota</taxon>
        <taxon>Amoebozoa</taxon>
        <taxon>Tubulinea</taxon>
        <taxon>Elardia</taxon>
        <taxon>Arcellinida</taxon>
        <taxon>Sphaerothecina</taxon>
        <taxon>Arcellidae</taxon>
        <taxon>Arcella</taxon>
    </lineage>
</organism>
<dbReference type="InterPro" id="IPR020849">
    <property type="entry name" value="Small_GTPase_Ras-type"/>
</dbReference>
<dbReference type="InterPro" id="IPR001806">
    <property type="entry name" value="Small_GTPase"/>
</dbReference>
<dbReference type="PROSITE" id="PS51421">
    <property type="entry name" value="RAS"/>
    <property type="match status" value="1"/>
</dbReference>
<dbReference type="GO" id="GO:0016020">
    <property type="term" value="C:membrane"/>
    <property type="evidence" value="ECO:0007669"/>
    <property type="project" value="InterPro"/>
</dbReference>
<dbReference type="Gene3D" id="3.40.50.300">
    <property type="entry name" value="P-loop containing nucleotide triphosphate hydrolases"/>
    <property type="match status" value="1"/>
</dbReference>
<dbReference type="SUPFAM" id="SSF52540">
    <property type="entry name" value="P-loop containing nucleoside triphosphate hydrolases"/>
    <property type="match status" value="1"/>
</dbReference>
<dbReference type="EMBL" id="GIBP01011536">
    <property type="protein sequence ID" value="NDV40505.1"/>
    <property type="molecule type" value="Transcribed_RNA"/>
</dbReference>
<keyword evidence="1" id="KW-0547">Nucleotide-binding</keyword>
<dbReference type="AlphaFoldDB" id="A0A6B2LU99"/>
<evidence type="ECO:0008006" key="4">
    <source>
        <dbReference type="Google" id="ProtNLM"/>
    </source>
</evidence>
<evidence type="ECO:0000256" key="2">
    <source>
        <dbReference type="ARBA" id="ARBA00023134"/>
    </source>
</evidence>
<sequence length="93" mass="10689">MGSGGIGTKTATVSYLTTNQFLGKYDPTIEDRYQVNMAVGNESYQLNIMDTAGQETFSAMRELYFTNCDGFLFVKSVRRQERMWWKCFGSWLV</sequence>
<accession>A0A6B2LU99</accession>
<evidence type="ECO:0000256" key="1">
    <source>
        <dbReference type="ARBA" id="ARBA00022741"/>
    </source>
</evidence>
<dbReference type="GO" id="GO:0005525">
    <property type="term" value="F:GTP binding"/>
    <property type="evidence" value="ECO:0007669"/>
    <property type="project" value="UniProtKB-KW"/>
</dbReference>
<keyword evidence="2" id="KW-0342">GTP-binding</keyword>
<proteinExistence type="predicted"/>